<dbReference type="OrthoDB" id="5959501at2"/>
<feature type="signal peptide" evidence="1">
    <location>
        <begin position="1"/>
        <end position="20"/>
    </location>
</feature>
<evidence type="ECO:0000313" key="2">
    <source>
        <dbReference type="EMBL" id="SCC29424.1"/>
    </source>
</evidence>
<dbReference type="AlphaFoldDB" id="A0A1C4DDG5"/>
<keyword evidence="3" id="KW-1185">Reference proteome</keyword>
<dbReference type="Proteomes" id="UP000198975">
    <property type="component" value="Unassembled WGS sequence"/>
</dbReference>
<dbReference type="RefSeq" id="WP_088236928.1">
    <property type="nucleotide sequence ID" value="NZ_FMAY01000011.1"/>
</dbReference>
<sequence>MKKVIFVLFCGIFTAFSTWAKTCTPADAKAADMAVDSLDTWMAVNQNRINYGHCDQGDIAEGNSEAIVHLLVDHWDSLADLKALLPKNPALKAYVFRHIDSTLDTKDLDTIQSQATHSCPSALSTLCDEIRRVALRAANE</sequence>
<gene>
    <name evidence="2" type="ORF">GA0061071_111139</name>
</gene>
<protein>
    <submittedName>
        <fullName evidence="2">Uncharacterized protein</fullName>
    </submittedName>
</protein>
<keyword evidence="1" id="KW-0732">Signal</keyword>
<evidence type="ECO:0000313" key="3">
    <source>
        <dbReference type="Proteomes" id="UP000198975"/>
    </source>
</evidence>
<evidence type="ECO:0000256" key="1">
    <source>
        <dbReference type="SAM" id="SignalP"/>
    </source>
</evidence>
<name>A0A1C4DDG5_9ENTR</name>
<feature type="chain" id="PRO_5008690429" evidence="1">
    <location>
        <begin position="21"/>
        <end position="140"/>
    </location>
</feature>
<organism evidence="2 3">
    <name type="scientific">Kosakonia oryzendophytica</name>
    <dbReference type="NCBI Taxonomy" id="1005665"/>
    <lineage>
        <taxon>Bacteria</taxon>
        <taxon>Pseudomonadati</taxon>
        <taxon>Pseudomonadota</taxon>
        <taxon>Gammaproteobacteria</taxon>
        <taxon>Enterobacterales</taxon>
        <taxon>Enterobacteriaceae</taxon>
        <taxon>Kosakonia</taxon>
    </lineage>
</organism>
<accession>A0A1C4DDG5</accession>
<dbReference type="EMBL" id="FMAY01000011">
    <property type="protein sequence ID" value="SCC29424.1"/>
    <property type="molecule type" value="Genomic_DNA"/>
</dbReference>
<reference evidence="3" key="1">
    <citation type="submission" date="2016-08" db="EMBL/GenBank/DDBJ databases">
        <authorList>
            <person name="Varghese N."/>
            <person name="Submissions Spin"/>
        </authorList>
    </citation>
    <scope>NUCLEOTIDE SEQUENCE [LARGE SCALE GENOMIC DNA]</scope>
    <source>
        <strain evidence="3">REICA_082</strain>
    </source>
</reference>
<proteinExistence type="predicted"/>